<dbReference type="Pfam" id="PF01148">
    <property type="entry name" value="CTP_transf_1"/>
    <property type="match status" value="1"/>
</dbReference>
<name>A0ABT3BNU3_9BACT</name>
<evidence type="ECO:0000256" key="6">
    <source>
        <dbReference type="ARBA" id="ARBA00012487"/>
    </source>
</evidence>
<evidence type="ECO:0000256" key="19">
    <source>
        <dbReference type="ARBA" id="ARBA00031825"/>
    </source>
</evidence>
<comment type="subcellular location">
    <subcellularLocation>
        <location evidence="2">Cell membrane</location>
        <topology evidence="2">Multi-pass membrane protein</topology>
    </subcellularLocation>
</comment>
<comment type="catalytic activity">
    <reaction evidence="1">
        <text>a 1,2-diacyl-sn-glycero-3-phosphate + CTP + H(+) = a CDP-1,2-diacyl-sn-glycerol + diphosphate</text>
        <dbReference type="Rhea" id="RHEA:16229"/>
        <dbReference type="ChEBI" id="CHEBI:15378"/>
        <dbReference type="ChEBI" id="CHEBI:33019"/>
        <dbReference type="ChEBI" id="CHEBI:37563"/>
        <dbReference type="ChEBI" id="CHEBI:58332"/>
        <dbReference type="ChEBI" id="CHEBI:58608"/>
        <dbReference type="EC" id="2.7.7.41"/>
    </reaction>
</comment>
<dbReference type="GO" id="GO:0016779">
    <property type="term" value="F:nucleotidyltransferase activity"/>
    <property type="evidence" value="ECO:0007669"/>
    <property type="project" value="UniProtKB-KW"/>
</dbReference>
<organism evidence="25 26">
    <name type="scientific">Ureaplasma zalophigenitalium</name>
    <dbReference type="NCBI Taxonomy" id="907723"/>
    <lineage>
        <taxon>Bacteria</taxon>
        <taxon>Bacillati</taxon>
        <taxon>Mycoplasmatota</taxon>
        <taxon>Mycoplasmoidales</taxon>
        <taxon>Mycoplasmoidaceae</taxon>
        <taxon>Ureaplasma</taxon>
    </lineage>
</organism>
<comment type="caution">
    <text evidence="25">The sequence shown here is derived from an EMBL/GenBank/DDBJ whole genome shotgun (WGS) entry which is preliminary data.</text>
</comment>
<keyword evidence="9" id="KW-0444">Lipid biosynthesis</keyword>
<evidence type="ECO:0000256" key="1">
    <source>
        <dbReference type="ARBA" id="ARBA00001698"/>
    </source>
</evidence>
<evidence type="ECO:0000256" key="13">
    <source>
        <dbReference type="ARBA" id="ARBA00022989"/>
    </source>
</evidence>
<keyword evidence="12 25" id="KW-0548">Nucleotidyltransferase</keyword>
<proteinExistence type="inferred from homology"/>
<dbReference type="EMBL" id="JAOXHJ010000001">
    <property type="protein sequence ID" value="MCV3753906.1"/>
    <property type="molecule type" value="Genomic_DNA"/>
</dbReference>
<protein>
    <recommendedName>
        <fullName evidence="7">Phosphatidate cytidylyltransferase</fullName>
        <ecNumber evidence="6">2.7.7.41</ecNumber>
    </recommendedName>
    <alternativeName>
        <fullName evidence="20">CDP-DAG synthase</fullName>
    </alternativeName>
    <alternativeName>
        <fullName evidence="22">CDP-DG synthase</fullName>
    </alternativeName>
    <alternativeName>
        <fullName evidence="18">CDP-diacylglycerol synthase</fullName>
    </alternativeName>
    <alternativeName>
        <fullName evidence="21">CDP-diglyceride pyrophosphorylase</fullName>
    </alternativeName>
    <alternativeName>
        <fullName evidence="23">CDP-diglyceride synthase</fullName>
    </alternativeName>
    <alternativeName>
        <fullName evidence="19">CTP:phosphatidate cytidylyltransferase</fullName>
    </alternativeName>
</protein>
<keyword evidence="17" id="KW-1208">Phospholipid metabolism</keyword>
<feature type="transmembrane region" description="Helical" evidence="24">
    <location>
        <begin position="96"/>
        <end position="120"/>
    </location>
</feature>
<feature type="transmembrane region" description="Helical" evidence="24">
    <location>
        <begin position="63"/>
        <end position="84"/>
    </location>
</feature>
<feature type="transmembrane region" description="Helical" evidence="24">
    <location>
        <begin position="237"/>
        <end position="260"/>
    </location>
</feature>
<keyword evidence="10" id="KW-0808">Transferase</keyword>
<evidence type="ECO:0000256" key="5">
    <source>
        <dbReference type="ARBA" id="ARBA00010185"/>
    </source>
</evidence>
<comment type="pathway">
    <text evidence="4">Lipid metabolism.</text>
</comment>
<evidence type="ECO:0000256" key="12">
    <source>
        <dbReference type="ARBA" id="ARBA00022695"/>
    </source>
</evidence>
<keyword evidence="26" id="KW-1185">Reference proteome</keyword>
<evidence type="ECO:0000256" key="8">
    <source>
        <dbReference type="ARBA" id="ARBA00022475"/>
    </source>
</evidence>
<dbReference type="PANTHER" id="PTHR46382">
    <property type="entry name" value="PHOSPHATIDATE CYTIDYLYLTRANSFERASE"/>
    <property type="match status" value="1"/>
</dbReference>
<feature type="transmembrane region" description="Helical" evidence="24">
    <location>
        <begin position="24"/>
        <end position="43"/>
    </location>
</feature>
<evidence type="ECO:0000313" key="25">
    <source>
        <dbReference type="EMBL" id="MCV3753906.1"/>
    </source>
</evidence>
<evidence type="ECO:0000256" key="24">
    <source>
        <dbReference type="SAM" id="Phobius"/>
    </source>
</evidence>
<evidence type="ECO:0000256" key="10">
    <source>
        <dbReference type="ARBA" id="ARBA00022679"/>
    </source>
</evidence>
<evidence type="ECO:0000256" key="15">
    <source>
        <dbReference type="ARBA" id="ARBA00023136"/>
    </source>
</evidence>
<evidence type="ECO:0000256" key="21">
    <source>
        <dbReference type="ARBA" id="ARBA00032396"/>
    </source>
</evidence>
<gene>
    <name evidence="25" type="ORF">OF365_00720</name>
</gene>
<feature type="transmembrane region" description="Helical" evidence="24">
    <location>
        <begin position="297"/>
        <end position="323"/>
    </location>
</feature>
<evidence type="ECO:0000256" key="20">
    <source>
        <dbReference type="ARBA" id="ARBA00032253"/>
    </source>
</evidence>
<evidence type="ECO:0000256" key="14">
    <source>
        <dbReference type="ARBA" id="ARBA00023098"/>
    </source>
</evidence>
<evidence type="ECO:0000256" key="18">
    <source>
        <dbReference type="ARBA" id="ARBA00029893"/>
    </source>
</evidence>
<dbReference type="Proteomes" id="UP001207252">
    <property type="component" value="Unassembled WGS sequence"/>
</dbReference>
<evidence type="ECO:0000256" key="2">
    <source>
        <dbReference type="ARBA" id="ARBA00004651"/>
    </source>
</evidence>
<evidence type="ECO:0000256" key="16">
    <source>
        <dbReference type="ARBA" id="ARBA00023209"/>
    </source>
</evidence>
<keyword evidence="15 24" id="KW-0472">Membrane</keyword>
<keyword evidence="11 24" id="KW-0812">Transmembrane</keyword>
<evidence type="ECO:0000313" key="26">
    <source>
        <dbReference type="Proteomes" id="UP001207252"/>
    </source>
</evidence>
<reference evidence="25 26" key="1">
    <citation type="journal article" date="2020" name="Int. J. Syst. Evol. Microbiol.">
        <title>Ureaplasma miroungigenitalium sp. nov. isolated from northern elephant seals (Mirounga angustirostris) and Ureaplasma zalophigenitalium sp. nov. isolated from California sea lions (Zalophus californianus).</title>
        <authorList>
            <person name="Volokhov D.V."/>
            <person name="Gulland F.M."/>
            <person name="Gao Y."/>
            <person name="Chizhikov V.E."/>
        </authorList>
    </citation>
    <scope>NUCLEOTIDE SEQUENCE [LARGE SCALE GENOMIC DNA]</scope>
    <source>
        <strain evidence="25 26">CSL7644-GEN</strain>
    </source>
</reference>
<dbReference type="EC" id="2.7.7.41" evidence="6"/>
<feature type="transmembrane region" description="Helical" evidence="24">
    <location>
        <begin position="174"/>
        <end position="193"/>
    </location>
</feature>
<dbReference type="PANTHER" id="PTHR46382:SF1">
    <property type="entry name" value="PHOSPHATIDATE CYTIDYLYLTRANSFERASE"/>
    <property type="match status" value="1"/>
</dbReference>
<comment type="pathway">
    <text evidence="3">Phospholipid metabolism; CDP-diacylglycerol biosynthesis; CDP-diacylglycerol from sn-glycerol 3-phosphate: step 3/3.</text>
</comment>
<sequence length="368" mass="42572">MTAVELQPNHQVNKKSKQDFKSRILCGIGILIFFLVFITLNAFADFNTWSIHSYSWFSFYEKLGFLIAGIVLLNIVMSLCAYEFNKTFYNNKKTTLIIHELWILLVCNTSIVSTVLLRIYDVNSGVRDFNGIKNFFWSTQNYWAINFALFFIVIMINSLMLIKNNNLTKKQKILAVLIAVITFLFFSNIYYLILLRSWIIWTLIAVLVILTDTFAYVGGKLFGKTKIFPKISPKKTWAGFITGIIVASSVVFLLCVLVIWKTKISNNNEQGINLIYNHFVLDFYGLKFLWSMSENTWLVLFLLIMCFWPLLSIVAVFGDLFFSYVKRSLAIKDFSNILKVHGGIYDRIDALMLTTITYTFFALISDLF</sequence>
<evidence type="ECO:0000256" key="9">
    <source>
        <dbReference type="ARBA" id="ARBA00022516"/>
    </source>
</evidence>
<evidence type="ECO:0000256" key="23">
    <source>
        <dbReference type="ARBA" id="ARBA00033406"/>
    </source>
</evidence>
<evidence type="ECO:0000256" key="11">
    <source>
        <dbReference type="ARBA" id="ARBA00022692"/>
    </source>
</evidence>
<evidence type="ECO:0000256" key="7">
    <source>
        <dbReference type="ARBA" id="ARBA00019373"/>
    </source>
</evidence>
<feature type="transmembrane region" description="Helical" evidence="24">
    <location>
        <begin position="199"/>
        <end position="217"/>
    </location>
</feature>
<comment type="similarity">
    <text evidence="5">Belongs to the CDS family.</text>
</comment>
<accession>A0ABT3BNU3</accession>
<evidence type="ECO:0000256" key="22">
    <source>
        <dbReference type="ARBA" id="ARBA00032743"/>
    </source>
</evidence>
<evidence type="ECO:0000256" key="4">
    <source>
        <dbReference type="ARBA" id="ARBA00005189"/>
    </source>
</evidence>
<feature type="transmembrane region" description="Helical" evidence="24">
    <location>
        <begin position="140"/>
        <end position="162"/>
    </location>
</feature>
<keyword evidence="8" id="KW-1003">Cell membrane</keyword>
<evidence type="ECO:0000256" key="3">
    <source>
        <dbReference type="ARBA" id="ARBA00005119"/>
    </source>
</evidence>
<keyword evidence="14" id="KW-0443">Lipid metabolism</keyword>
<dbReference type="RefSeq" id="WP_263817707.1">
    <property type="nucleotide sequence ID" value="NZ_JAOXHJ010000001.1"/>
</dbReference>
<evidence type="ECO:0000256" key="17">
    <source>
        <dbReference type="ARBA" id="ARBA00023264"/>
    </source>
</evidence>
<keyword evidence="16" id="KW-0594">Phospholipid biosynthesis</keyword>
<keyword evidence="13 24" id="KW-1133">Transmembrane helix</keyword>